<dbReference type="PANTHER" id="PTHR34848">
    <property type="match status" value="1"/>
</dbReference>
<evidence type="ECO:0000256" key="1">
    <source>
        <dbReference type="ARBA" id="ARBA00000312"/>
    </source>
</evidence>
<proteinExistence type="inferred from homology"/>
<evidence type="ECO:0000256" key="2">
    <source>
        <dbReference type="ARBA" id="ARBA00000711"/>
    </source>
</evidence>
<keyword evidence="18" id="KW-0548">Nucleotidyltransferase</keyword>
<keyword evidence="19" id="KW-1185">Reference proteome</keyword>
<comment type="pathway">
    <text evidence="5">Cofactor biosynthesis; adenosylcobalamin biosynthesis; adenosylcobalamin from cob(II)yrinate a,c-diamide: step 6/7.</text>
</comment>
<comment type="catalytic activity">
    <reaction evidence="3">
        <text>adenosylcob(III)inamide + GTP = adenosylcob(III)inamide phosphate + GDP + H(+)</text>
        <dbReference type="Rhea" id="RHEA:15765"/>
        <dbReference type="ChEBI" id="CHEBI:2480"/>
        <dbReference type="ChEBI" id="CHEBI:15378"/>
        <dbReference type="ChEBI" id="CHEBI:37565"/>
        <dbReference type="ChEBI" id="CHEBI:58189"/>
        <dbReference type="ChEBI" id="CHEBI:58502"/>
        <dbReference type="EC" id="2.7.1.156"/>
    </reaction>
</comment>
<evidence type="ECO:0000256" key="4">
    <source>
        <dbReference type="ARBA" id="ARBA00003889"/>
    </source>
</evidence>
<dbReference type="EC" id="2.7.1.156" evidence="8"/>
<organism evidence="18 19">
    <name type="scientific">Ornithinimicrobium faecis</name>
    <dbReference type="NCBI Taxonomy" id="2934158"/>
    <lineage>
        <taxon>Bacteria</taxon>
        <taxon>Bacillati</taxon>
        <taxon>Actinomycetota</taxon>
        <taxon>Actinomycetes</taxon>
        <taxon>Micrococcales</taxon>
        <taxon>Ornithinimicrobiaceae</taxon>
        <taxon>Ornithinimicrobium</taxon>
    </lineage>
</organism>
<name>A0ABY4YXX6_9MICO</name>
<comment type="similarity">
    <text evidence="7">Belongs to the CobU/CobP family.</text>
</comment>
<dbReference type="Gene3D" id="3.40.50.300">
    <property type="entry name" value="P-loop containing nucleotide triphosphate hydrolases"/>
    <property type="match status" value="1"/>
</dbReference>
<evidence type="ECO:0000256" key="17">
    <source>
        <dbReference type="ARBA" id="ARBA00030571"/>
    </source>
</evidence>
<keyword evidence="13 18" id="KW-0418">Kinase</keyword>
<evidence type="ECO:0000256" key="5">
    <source>
        <dbReference type="ARBA" id="ARBA00004692"/>
    </source>
</evidence>
<evidence type="ECO:0000256" key="7">
    <source>
        <dbReference type="ARBA" id="ARBA00007490"/>
    </source>
</evidence>
<comment type="catalytic activity">
    <reaction evidence="2">
        <text>adenosylcob(III)inamide phosphate + GTP + H(+) = adenosylcob(III)inamide-GDP + diphosphate</text>
        <dbReference type="Rhea" id="RHEA:22712"/>
        <dbReference type="ChEBI" id="CHEBI:15378"/>
        <dbReference type="ChEBI" id="CHEBI:33019"/>
        <dbReference type="ChEBI" id="CHEBI:37565"/>
        <dbReference type="ChEBI" id="CHEBI:58502"/>
        <dbReference type="ChEBI" id="CHEBI:60487"/>
        <dbReference type="EC" id="2.7.7.62"/>
    </reaction>
</comment>
<dbReference type="EC" id="2.7.7.62" evidence="9"/>
<evidence type="ECO:0000256" key="8">
    <source>
        <dbReference type="ARBA" id="ARBA00012016"/>
    </source>
</evidence>
<dbReference type="GO" id="GO:0016301">
    <property type="term" value="F:kinase activity"/>
    <property type="evidence" value="ECO:0007669"/>
    <property type="project" value="UniProtKB-KW"/>
</dbReference>
<evidence type="ECO:0000256" key="9">
    <source>
        <dbReference type="ARBA" id="ARBA00012523"/>
    </source>
</evidence>
<evidence type="ECO:0000256" key="15">
    <source>
        <dbReference type="ARBA" id="ARBA00023134"/>
    </source>
</evidence>
<dbReference type="InterPro" id="IPR027417">
    <property type="entry name" value="P-loop_NTPase"/>
</dbReference>
<keyword evidence="15" id="KW-0342">GTP-binding</keyword>
<evidence type="ECO:0000256" key="6">
    <source>
        <dbReference type="ARBA" id="ARBA00005159"/>
    </source>
</evidence>
<evidence type="ECO:0000256" key="11">
    <source>
        <dbReference type="ARBA" id="ARBA00022679"/>
    </source>
</evidence>
<dbReference type="Pfam" id="PF02283">
    <property type="entry name" value="CobU"/>
    <property type="match status" value="1"/>
</dbReference>
<sequence>MTTTLVLGAARNGKSAYAVSLLAAHDRVTYLATGRGIPDSSDPVWRDRVESSRAVRPEDWKTVETTALSQALVFSRHPVIIDTLSHWLWRVLDEHGLWGAPAQAIHTIDPLVDELLVAYTSLPHDVVAISDEVGWGLPANTERERTHHEVLSHVNHRFSAQSDRVHLIVGGRVVDLSDAPSLLGATRAVSPAFS</sequence>
<dbReference type="RefSeq" id="WP_252595174.1">
    <property type="nucleotide sequence ID" value="NZ_CP099489.1"/>
</dbReference>
<comment type="pathway">
    <text evidence="6">Cofactor biosynthesis; adenosylcobalamin biosynthesis; adenosylcobalamin from cob(II)yrinate a,c-diamide: step 5/7.</text>
</comment>
<evidence type="ECO:0000256" key="16">
    <source>
        <dbReference type="ARBA" id="ARBA00029570"/>
    </source>
</evidence>
<keyword evidence="11" id="KW-0808">Transferase</keyword>
<evidence type="ECO:0000256" key="13">
    <source>
        <dbReference type="ARBA" id="ARBA00022777"/>
    </source>
</evidence>
<keyword evidence="12" id="KW-0547">Nucleotide-binding</keyword>
<keyword evidence="10" id="KW-0169">Cobalamin biosynthesis</keyword>
<dbReference type="PANTHER" id="PTHR34848:SF1">
    <property type="entry name" value="BIFUNCTIONAL ADENOSYLCOBALAMIN BIOSYNTHESIS PROTEIN COBU"/>
    <property type="match status" value="1"/>
</dbReference>
<keyword evidence="14" id="KW-0067">ATP-binding</keyword>
<reference evidence="18" key="1">
    <citation type="submission" date="2022-06" db="EMBL/GenBank/DDBJ databases">
        <title>Ornithinimicrobium HY1793.</title>
        <authorList>
            <person name="Huang Y."/>
        </authorList>
    </citation>
    <scope>NUCLEOTIDE SEQUENCE</scope>
    <source>
        <strain evidence="18">HY1793</strain>
    </source>
</reference>
<dbReference type="SUPFAM" id="SSF52540">
    <property type="entry name" value="P-loop containing nucleoside triphosphate hydrolases"/>
    <property type="match status" value="1"/>
</dbReference>
<gene>
    <name evidence="18" type="ORF">NF556_08320</name>
</gene>
<comment type="function">
    <text evidence="4">Catalyzes ATP-dependent phosphorylation of adenosylcobinamide and addition of GMP to adenosylcobinamide phosphate.</text>
</comment>
<dbReference type="Proteomes" id="UP001056455">
    <property type="component" value="Chromosome"/>
</dbReference>
<comment type="catalytic activity">
    <reaction evidence="1">
        <text>adenosylcob(III)inamide + ATP = adenosylcob(III)inamide phosphate + ADP + H(+)</text>
        <dbReference type="Rhea" id="RHEA:15769"/>
        <dbReference type="ChEBI" id="CHEBI:2480"/>
        <dbReference type="ChEBI" id="CHEBI:15378"/>
        <dbReference type="ChEBI" id="CHEBI:30616"/>
        <dbReference type="ChEBI" id="CHEBI:58502"/>
        <dbReference type="ChEBI" id="CHEBI:456216"/>
        <dbReference type="EC" id="2.7.1.156"/>
    </reaction>
</comment>
<protein>
    <recommendedName>
        <fullName evidence="16">Adenosylcobinamide kinase</fullName>
        <ecNumber evidence="8">2.7.1.156</ecNumber>
        <ecNumber evidence="9">2.7.7.62</ecNumber>
    </recommendedName>
    <alternativeName>
        <fullName evidence="17">Adenosylcobinamide-phosphate guanylyltransferase</fullName>
    </alternativeName>
</protein>
<evidence type="ECO:0000256" key="12">
    <source>
        <dbReference type="ARBA" id="ARBA00022741"/>
    </source>
</evidence>
<evidence type="ECO:0000256" key="3">
    <source>
        <dbReference type="ARBA" id="ARBA00001522"/>
    </source>
</evidence>
<evidence type="ECO:0000313" key="19">
    <source>
        <dbReference type="Proteomes" id="UP001056455"/>
    </source>
</evidence>
<evidence type="ECO:0000256" key="14">
    <source>
        <dbReference type="ARBA" id="ARBA00022840"/>
    </source>
</evidence>
<accession>A0ABY4YXX6</accession>
<dbReference type="GO" id="GO:0016779">
    <property type="term" value="F:nucleotidyltransferase activity"/>
    <property type="evidence" value="ECO:0007669"/>
    <property type="project" value="UniProtKB-KW"/>
</dbReference>
<evidence type="ECO:0000313" key="18">
    <source>
        <dbReference type="EMBL" id="USQ81638.1"/>
    </source>
</evidence>
<dbReference type="EMBL" id="CP099489">
    <property type="protein sequence ID" value="USQ81638.1"/>
    <property type="molecule type" value="Genomic_DNA"/>
</dbReference>
<dbReference type="InterPro" id="IPR003203">
    <property type="entry name" value="CobU/CobP"/>
</dbReference>
<dbReference type="PIRSF" id="PIRSF006135">
    <property type="entry name" value="CobU"/>
    <property type="match status" value="1"/>
</dbReference>
<evidence type="ECO:0000256" key="10">
    <source>
        <dbReference type="ARBA" id="ARBA00022573"/>
    </source>
</evidence>